<feature type="compositionally biased region" description="Low complexity" evidence="1">
    <location>
        <begin position="351"/>
        <end position="369"/>
    </location>
</feature>
<feature type="region of interest" description="Disordered" evidence="1">
    <location>
        <begin position="178"/>
        <end position="246"/>
    </location>
</feature>
<dbReference type="Proteomes" id="UP000703661">
    <property type="component" value="Unassembled WGS sequence"/>
</dbReference>
<organism evidence="3 4">
    <name type="scientific">Entomortierella chlamydospora</name>
    <dbReference type="NCBI Taxonomy" id="101097"/>
    <lineage>
        <taxon>Eukaryota</taxon>
        <taxon>Fungi</taxon>
        <taxon>Fungi incertae sedis</taxon>
        <taxon>Mucoromycota</taxon>
        <taxon>Mortierellomycotina</taxon>
        <taxon>Mortierellomycetes</taxon>
        <taxon>Mortierellales</taxon>
        <taxon>Mortierellaceae</taxon>
        <taxon>Entomortierella</taxon>
    </lineage>
</organism>
<feature type="signal peptide" evidence="2">
    <location>
        <begin position="1"/>
        <end position="31"/>
    </location>
</feature>
<dbReference type="OrthoDB" id="2443793at2759"/>
<feature type="compositionally biased region" description="Gly residues" evidence="1">
    <location>
        <begin position="190"/>
        <end position="199"/>
    </location>
</feature>
<dbReference type="AlphaFoldDB" id="A0A9P6N3P0"/>
<accession>A0A9P6N3P0</accession>
<protein>
    <submittedName>
        <fullName evidence="3">Uncharacterized protein</fullName>
    </submittedName>
</protein>
<reference evidence="3" key="1">
    <citation type="journal article" date="2020" name="Fungal Divers.">
        <title>Resolving the Mortierellaceae phylogeny through synthesis of multi-gene phylogenetics and phylogenomics.</title>
        <authorList>
            <person name="Vandepol N."/>
            <person name="Liber J."/>
            <person name="Desiro A."/>
            <person name="Na H."/>
            <person name="Kennedy M."/>
            <person name="Barry K."/>
            <person name="Grigoriev I.V."/>
            <person name="Miller A.N."/>
            <person name="O'Donnell K."/>
            <person name="Stajich J.E."/>
            <person name="Bonito G."/>
        </authorList>
    </citation>
    <scope>NUCLEOTIDE SEQUENCE</scope>
    <source>
        <strain evidence="3">NRRL 2769</strain>
    </source>
</reference>
<evidence type="ECO:0000313" key="3">
    <source>
        <dbReference type="EMBL" id="KAG0024039.1"/>
    </source>
</evidence>
<keyword evidence="2" id="KW-0732">Signal</keyword>
<feature type="region of interest" description="Disordered" evidence="1">
    <location>
        <begin position="351"/>
        <end position="373"/>
    </location>
</feature>
<sequence length="419" mass="41877">MTRRLSFISLSFVLSLLALTLEGVCPVTVHAAPAVSESSTSPSFTVASADPQNAVSSSASASSASSGFFTSGIPPTSGQGYLPSHVLGYGNFGPGAMSSSINLSGPPSGSSQTQNQPIFTKRAAVGTSRDGILCQYDPTTTGVVHCSDGVTYKSSTSYSQPQQPSFYASNVASGNAKQSLKKRYTPSAGFTGGSAGSGPAGVPMVPPVPARPQSYSTPSSSVWENPSFSSPVNSSPQKRSLGDSDTNDFGLGFGSAAAFSVAPSLYGSGGQGGGSDWVNYEANLGGDLNMFNGEPDLGSGWNKYSGGSGYGSSYSPSYGSSYGGSYSGSGYGSGHSDSGYGSGYSGYGESGHYSGKSPKSKRSTTTASSAPNVIPVPIDIDTLVYPDGQMTLMPSGGISGVIGSGGPGPGGIGGHAGLN</sequence>
<feature type="chain" id="PRO_5040361639" evidence="2">
    <location>
        <begin position="32"/>
        <end position="419"/>
    </location>
</feature>
<gene>
    <name evidence="3" type="ORF">BGZ80_006483</name>
</gene>
<keyword evidence="4" id="KW-1185">Reference proteome</keyword>
<proteinExistence type="predicted"/>
<feature type="compositionally biased region" description="Low complexity" evidence="1">
    <location>
        <begin position="225"/>
        <end position="236"/>
    </location>
</feature>
<comment type="caution">
    <text evidence="3">The sequence shown here is derived from an EMBL/GenBank/DDBJ whole genome shotgun (WGS) entry which is preliminary data.</text>
</comment>
<evidence type="ECO:0000256" key="1">
    <source>
        <dbReference type="SAM" id="MobiDB-lite"/>
    </source>
</evidence>
<feature type="compositionally biased region" description="Polar residues" evidence="1">
    <location>
        <begin position="213"/>
        <end position="224"/>
    </location>
</feature>
<dbReference type="EMBL" id="JAAAID010000032">
    <property type="protein sequence ID" value="KAG0024039.1"/>
    <property type="molecule type" value="Genomic_DNA"/>
</dbReference>
<name>A0A9P6N3P0_9FUNG</name>
<evidence type="ECO:0000256" key="2">
    <source>
        <dbReference type="SAM" id="SignalP"/>
    </source>
</evidence>
<evidence type="ECO:0000313" key="4">
    <source>
        <dbReference type="Proteomes" id="UP000703661"/>
    </source>
</evidence>